<evidence type="ECO:0000313" key="1">
    <source>
        <dbReference type="EMBL" id="PIC47840.1"/>
    </source>
</evidence>
<evidence type="ECO:0000313" key="2">
    <source>
        <dbReference type="Proteomes" id="UP000230233"/>
    </source>
</evidence>
<name>A0A2G5V7X9_9PELO</name>
<accession>A0A2G5V7X9</accession>
<dbReference type="PANTHER" id="PTHR31379:SF1">
    <property type="entry name" value="F-BOX C PROTEIN-RELATED"/>
    <property type="match status" value="1"/>
</dbReference>
<reference evidence="2" key="1">
    <citation type="submission" date="2017-10" db="EMBL/GenBank/DDBJ databases">
        <title>Rapid genome shrinkage in a self-fertile nematode reveals novel sperm competition proteins.</title>
        <authorList>
            <person name="Yin D."/>
            <person name="Schwarz E.M."/>
            <person name="Thomas C.G."/>
            <person name="Felde R.L."/>
            <person name="Korf I.F."/>
            <person name="Cutter A.D."/>
            <person name="Schartner C.M."/>
            <person name="Ralston E.J."/>
            <person name="Meyer B.J."/>
            <person name="Haag E.S."/>
        </authorList>
    </citation>
    <scope>NUCLEOTIDE SEQUENCE [LARGE SCALE GENOMIC DNA]</scope>
    <source>
        <strain evidence="2">JU1422</strain>
    </source>
</reference>
<dbReference type="AlphaFoldDB" id="A0A2G5V7X9"/>
<protein>
    <submittedName>
        <fullName evidence="1">Uncharacterized protein</fullName>
    </submittedName>
</protein>
<organism evidence="1 2">
    <name type="scientific">Caenorhabditis nigoni</name>
    <dbReference type="NCBI Taxonomy" id="1611254"/>
    <lineage>
        <taxon>Eukaryota</taxon>
        <taxon>Metazoa</taxon>
        <taxon>Ecdysozoa</taxon>
        <taxon>Nematoda</taxon>
        <taxon>Chromadorea</taxon>
        <taxon>Rhabditida</taxon>
        <taxon>Rhabditina</taxon>
        <taxon>Rhabditomorpha</taxon>
        <taxon>Rhabditoidea</taxon>
        <taxon>Rhabditidae</taxon>
        <taxon>Peloderinae</taxon>
        <taxon>Caenorhabditis</taxon>
    </lineage>
</organism>
<dbReference type="InterPro" id="IPR021942">
    <property type="entry name" value="DUF3557"/>
</dbReference>
<sequence>MERSYQRSLERVERSLQEHMEVGPVVQDIILRNCFNLLPFHYRRNNIQPPHSSFIRFTWTQGDQKRVEHYSYNMKLFLHNSPTAEEFYGFIQIWIATKREIGSSCSFELNDEEMGDSVLNLVRARNETTEQTERSVTIIKEDRKQYEIIVKEKETQTSERFKWFFEVSFMGVS</sequence>
<proteinExistence type="predicted"/>
<dbReference type="PANTHER" id="PTHR31379">
    <property type="entry name" value="F-BOX C PROTEIN-RELATED-RELATED"/>
    <property type="match status" value="1"/>
</dbReference>
<comment type="caution">
    <text evidence="1">The sequence shown here is derived from an EMBL/GenBank/DDBJ whole genome shotgun (WGS) entry which is preliminary data.</text>
</comment>
<dbReference type="Proteomes" id="UP000230233">
    <property type="component" value="Chromosome II"/>
</dbReference>
<dbReference type="EMBL" id="PDUG01000002">
    <property type="protein sequence ID" value="PIC47840.1"/>
    <property type="molecule type" value="Genomic_DNA"/>
</dbReference>
<gene>
    <name evidence="1" type="primary">Cnig_chr_II.g7045</name>
    <name evidence="1" type="ORF">B9Z55_007045</name>
</gene>
<keyword evidence="2" id="KW-1185">Reference proteome</keyword>